<organism evidence="2 3">
    <name type="scientific">Globodera rostochiensis</name>
    <name type="common">Golden nematode worm</name>
    <name type="synonym">Heterodera rostochiensis</name>
    <dbReference type="NCBI Taxonomy" id="31243"/>
    <lineage>
        <taxon>Eukaryota</taxon>
        <taxon>Metazoa</taxon>
        <taxon>Ecdysozoa</taxon>
        <taxon>Nematoda</taxon>
        <taxon>Chromadorea</taxon>
        <taxon>Rhabditida</taxon>
        <taxon>Tylenchina</taxon>
        <taxon>Tylenchomorpha</taxon>
        <taxon>Tylenchoidea</taxon>
        <taxon>Heteroderidae</taxon>
        <taxon>Heteroderinae</taxon>
        <taxon>Globodera</taxon>
    </lineage>
</organism>
<name>A0A914I2J3_GLORO</name>
<keyword evidence="2" id="KW-1185">Reference proteome</keyword>
<sequence>MQHAVLAEQKHHGRTAPRLRQSVQPTGGVIEVHAEITVQDISSLSETSSSFVVDLWFSQIWSDPRLIYSHLSCKSNLSLDESLAERLWTPNLCFINSHDTYIHSSPKSNILLIIYSNGTVWLNHRFLNAIDNVVLEVSAQN</sequence>
<dbReference type="SUPFAM" id="SSF63712">
    <property type="entry name" value="Nicotinic receptor ligand binding domain-like"/>
    <property type="match status" value="1"/>
</dbReference>
<dbReference type="InterPro" id="IPR036734">
    <property type="entry name" value="Neur_chan_lig-bd_sf"/>
</dbReference>
<proteinExistence type="predicted"/>
<evidence type="ECO:0000313" key="2">
    <source>
        <dbReference type="Proteomes" id="UP000887572"/>
    </source>
</evidence>
<reference evidence="3" key="1">
    <citation type="submission" date="2022-11" db="UniProtKB">
        <authorList>
            <consortium name="WormBaseParasite"/>
        </authorList>
    </citation>
    <scope>IDENTIFICATION</scope>
</reference>
<dbReference type="WBParaSite" id="Gr19_v10_g6721.t1">
    <property type="protein sequence ID" value="Gr19_v10_g6721.t1"/>
    <property type="gene ID" value="Gr19_v10_g6721"/>
</dbReference>
<dbReference type="Proteomes" id="UP000887572">
    <property type="component" value="Unplaced"/>
</dbReference>
<dbReference type="Gene3D" id="2.70.170.10">
    <property type="entry name" value="Neurotransmitter-gated ion-channel ligand-binding domain"/>
    <property type="match status" value="1"/>
</dbReference>
<evidence type="ECO:0000259" key="1">
    <source>
        <dbReference type="Pfam" id="PF02931"/>
    </source>
</evidence>
<dbReference type="GO" id="GO:0016020">
    <property type="term" value="C:membrane"/>
    <property type="evidence" value="ECO:0007669"/>
    <property type="project" value="InterPro"/>
</dbReference>
<evidence type="ECO:0000313" key="3">
    <source>
        <dbReference type="WBParaSite" id="Gr19_v10_g6721.t1"/>
    </source>
</evidence>
<dbReference type="InterPro" id="IPR006202">
    <property type="entry name" value="Neur_chan_lig-bd"/>
</dbReference>
<dbReference type="Pfam" id="PF02931">
    <property type="entry name" value="Neur_chan_LBD"/>
    <property type="match status" value="1"/>
</dbReference>
<feature type="domain" description="Neurotransmitter-gated ion-channel ligand-binding" evidence="1">
    <location>
        <begin position="23"/>
        <end position="125"/>
    </location>
</feature>
<protein>
    <submittedName>
        <fullName evidence="3">Neurotransmitter-gated ion-channel ligand-binding domain-containing protein</fullName>
    </submittedName>
</protein>
<dbReference type="GO" id="GO:0005230">
    <property type="term" value="F:extracellular ligand-gated monoatomic ion channel activity"/>
    <property type="evidence" value="ECO:0007669"/>
    <property type="project" value="InterPro"/>
</dbReference>
<dbReference type="AlphaFoldDB" id="A0A914I2J3"/>
<accession>A0A914I2J3</accession>